<dbReference type="GO" id="GO:0016747">
    <property type="term" value="F:acyltransferase activity, transferring groups other than amino-acyl groups"/>
    <property type="evidence" value="ECO:0007669"/>
    <property type="project" value="InterPro"/>
</dbReference>
<dbReference type="InterPro" id="IPR016181">
    <property type="entry name" value="Acyl_CoA_acyltransferase"/>
</dbReference>
<dbReference type="PROSITE" id="PS51186">
    <property type="entry name" value="GNAT"/>
    <property type="match status" value="1"/>
</dbReference>
<dbReference type="InterPro" id="IPR050680">
    <property type="entry name" value="YpeA/RimI_acetyltransf"/>
</dbReference>
<dbReference type="Gene3D" id="3.40.630.30">
    <property type="match status" value="1"/>
</dbReference>
<name>A0A1T1H932_OCELI</name>
<dbReference type="Pfam" id="PF00583">
    <property type="entry name" value="Acetyltransf_1"/>
    <property type="match status" value="1"/>
</dbReference>
<dbReference type="SUPFAM" id="SSF55729">
    <property type="entry name" value="Acyl-CoA N-acyltransferases (Nat)"/>
    <property type="match status" value="1"/>
</dbReference>
<evidence type="ECO:0000256" key="1">
    <source>
        <dbReference type="ARBA" id="ARBA00022679"/>
    </source>
</evidence>
<evidence type="ECO:0000313" key="4">
    <source>
        <dbReference type="EMBL" id="OOV86348.1"/>
    </source>
</evidence>
<keyword evidence="2" id="KW-0012">Acyltransferase</keyword>
<dbReference type="InterPro" id="IPR000182">
    <property type="entry name" value="GNAT_dom"/>
</dbReference>
<gene>
    <name evidence="4" type="ORF">BTA35_0214150</name>
</gene>
<dbReference type="Proteomes" id="UP000190064">
    <property type="component" value="Unassembled WGS sequence"/>
</dbReference>
<dbReference type="PANTHER" id="PTHR43420:SF12">
    <property type="entry name" value="N-ACETYLTRANSFERASE DOMAIN-CONTAINING PROTEIN"/>
    <property type="match status" value="1"/>
</dbReference>
<dbReference type="CDD" id="cd04301">
    <property type="entry name" value="NAT_SF"/>
    <property type="match status" value="1"/>
</dbReference>
<dbReference type="AlphaFoldDB" id="A0A1T1H932"/>
<keyword evidence="5" id="KW-1185">Reference proteome</keyword>
<organism evidence="4 5">
    <name type="scientific">Oceanospirillum linum</name>
    <dbReference type="NCBI Taxonomy" id="966"/>
    <lineage>
        <taxon>Bacteria</taxon>
        <taxon>Pseudomonadati</taxon>
        <taxon>Pseudomonadota</taxon>
        <taxon>Gammaproteobacteria</taxon>
        <taxon>Oceanospirillales</taxon>
        <taxon>Oceanospirillaceae</taxon>
        <taxon>Oceanospirillum</taxon>
    </lineage>
</organism>
<evidence type="ECO:0000259" key="3">
    <source>
        <dbReference type="PROSITE" id="PS51186"/>
    </source>
</evidence>
<evidence type="ECO:0000256" key="2">
    <source>
        <dbReference type="ARBA" id="ARBA00023315"/>
    </source>
</evidence>
<reference evidence="4" key="1">
    <citation type="submission" date="2017-02" db="EMBL/GenBank/DDBJ databases">
        <title>Draft Genome Sequence of the Salt Water Bacterium Oceanospirillum linum ATCC 11336.</title>
        <authorList>
            <person name="Trachtenberg A.M."/>
            <person name="Carney J.G."/>
            <person name="Linnane J.D."/>
            <person name="Rheaume B.A."/>
            <person name="Pitts N.L."/>
            <person name="Mykles D.L."/>
            <person name="Maclea K.S."/>
        </authorList>
    </citation>
    <scope>NUCLEOTIDE SEQUENCE [LARGE SCALE GENOMIC DNA]</scope>
    <source>
        <strain evidence="4">ATCC 11336</strain>
    </source>
</reference>
<keyword evidence="1" id="KW-0808">Transferase</keyword>
<proteinExistence type="predicted"/>
<dbReference type="STRING" id="966.BTA35_0214150"/>
<evidence type="ECO:0000313" key="5">
    <source>
        <dbReference type="Proteomes" id="UP000190064"/>
    </source>
</evidence>
<dbReference type="PANTHER" id="PTHR43420">
    <property type="entry name" value="ACETYLTRANSFERASE"/>
    <property type="match status" value="1"/>
</dbReference>
<feature type="domain" description="N-acetyltransferase" evidence="3">
    <location>
        <begin position="20"/>
        <end position="188"/>
    </location>
</feature>
<comment type="caution">
    <text evidence="4">The sequence shown here is derived from an EMBL/GenBank/DDBJ whole genome shotgun (WGS) entry which is preliminary data.</text>
</comment>
<accession>A0A1T1H932</accession>
<dbReference type="EMBL" id="MTSD02000007">
    <property type="protein sequence ID" value="OOV86348.1"/>
    <property type="molecule type" value="Genomic_DNA"/>
</dbReference>
<protein>
    <recommendedName>
        <fullName evidence="3">N-acetyltransferase domain-containing protein</fullName>
    </recommendedName>
</protein>
<sequence length="188" mass="21023">METSEPFSADKVRVSQFSPLTIRELTPRDARAFHYLRIRSISTDPTSFSVLLDEEESMSAAQIHSLLDRFNRSTSAALWGGFCAGYLVGMIGLEPNLGPVRQHSGIVTSLCVLPEYRGQKIAMALMNHLMDSARRNPQLESLVLEVSETAVAAIRLYRKVGFKETGREPKALAFGDQRFDLIRMSLFV</sequence>